<evidence type="ECO:0000313" key="4">
    <source>
        <dbReference type="Proteomes" id="UP000005695"/>
    </source>
</evidence>
<keyword evidence="1" id="KW-0472">Membrane</keyword>
<comment type="caution">
    <text evidence="3">The sequence shown here is derived from an EMBL/GenBank/DDBJ whole genome shotgun (WGS) entry which is preliminary data.</text>
</comment>
<name>Q1JXC8_DESA6</name>
<dbReference type="EMBL" id="AAEW02000016">
    <property type="protein sequence ID" value="EAT14864.1"/>
    <property type="molecule type" value="Genomic_DNA"/>
</dbReference>
<gene>
    <name evidence="3" type="ORF">Dace_0873</name>
</gene>
<keyword evidence="1" id="KW-1133">Transmembrane helix</keyword>
<dbReference type="Pfam" id="PF07603">
    <property type="entry name" value="Lcl_C"/>
    <property type="match status" value="1"/>
</dbReference>
<proteinExistence type="predicted"/>
<evidence type="ECO:0000256" key="1">
    <source>
        <dbReference type="SAM" id="Phobius"/>
    </source>
</evidence>
<dbReference type="InterPro" id="IPR011460">
    <property type="entry name" value="Lcl_C"/>
</dbReference>
<feature type="domain" description="Lcl C-terminal" evidence="2">
    <location>
        <begin position="39"/>
        <end position="148"/>
    </location>
</feature>
<keyword evidence="1" id="KW-0812">Transmembrane</keyword>
<sequence length="152" mass="17784">MLPVGTERKKKSGWWLFSTGFFLLLVGVFFLTVSPSADEGLEWEAQEQGFWEFHTHDLRFWHKDADKYCRQLTKGGHYDWRLPTVEELKELLQLSARHRRSRAGVERAIYWTATPYGEEGRRFWAVSFLSEQAAAMEEHNYNSVVCVRGGTH</sequence>
<reference evidence="3" key="2">
    <citation type="submission" date="2006-05" db="EMBL/GenBank/DDBJ databases">
        <title>Sequencing of the draft genome and assembly of Desulfuromonas acetoxidans DSM 684.</title>
        <authorList>
            <consortium name="US DOE Joint Genome Institute (JGI-PGF)"/>
            <person name="Copeland A."/>
            <person name="Lucas S."/>
            <person name="Lapidus A."/>
            <person name="Barry K."/>
            <person name="Detter J.C."/>
            <person name="Glavina del Rio T."/>
            <person name="Hammon N."/>
            <person name="Israni S."/>
            <person name="Dalin E."/>
            <person name="Tice H."/>
            <person name="Bruce D."/>
            <person name="Pitluck S."/>
            <person name="Richardson P."/>
        </authorList>
    </citation>
    <scope>NUCLEOTIDE SEQUENCE [LARGE SCALE GENOMIC DNA]</scope>
    <source>
        <strain evidence="3">DSM 684</strain>
    </source>
</reference>
<accession>Q1JXC8</accession>
<dbReference type="RefSeq" id="WP_006001953.1">
    <property type="nucleotide sequence ID" value="NZ_AAEW02000016.1"/>
</dbReference>
<reference evidence="3" key="1">
    <citation type="submission" date="2006-05" db="EMBL/GenBank/DDBJ databases">
        <title>Annotation of the draft genome assembly of Desulfuromonas acetoxidans DSM 684.</title>
        <authorList>
            <consortium name="US DOE Joint Genome Institute (JGI-ORNL)"/>
            <person name="Larimer F."/>
            <person name="Land M."/>
            <person name="Hauser L."/>
        </authorList>
    </citation>
    <scope>NUCLEOTIDE SEQUENCE [LARGE SCALE GENOMIC DNA]</scope>
    <source>
        <strain evidence="3">DSM 684</strain>
    </source>
</reference>
<evidence type="ECO:0000259" key="2">
    <source>
        <dbReference type="Pfam" id="PF07603"/>
    </source>
</evidence>
<organism evidence="3 4">
    <name type="scientific">Desulfuromonas acetoxidans (strain DSM 684 / 11070)</name>
    <dbReference type="NCBI Taxonomy" id="281689"/>
    <lineage>
        <taxon>Bacteria</taxon>
        <taxon>Pseudomonadati</taxon>
        <taxon>Thermodesulfobacteriota</taxon>
        <taxon>Desulfuromonadia</taxon>
        <taxon>Desulfuromonadales</taxon>
        <taxon>Desulfuromonadaceae</taxon>
        <taxon>Desulfuromonas</taxon>
    </lineage>
</organism>
<dbReference type="Proteomes" id="UP000005695">
    <property type="component" value="Unassembled WGS sequence"/>
</dbReference>
<keyword evidence="4" id="KW-1185">Reference proteome</keyword>
<dbReference type="AlphaFoldDB" id="Q1JXC8"/>
<evidence type="ECO:0000313" key="3">
    <source>
        <dbReference type="EMBL" id="EAT14864.1"/>
    </source>
</evidence>
<feature type="transmembrane region" description="Helical" evidence="1">
    <location>
        <begin position="12"/>
        <end position="31"/>
    </location>
</feature>
<protein>
    <recommendedName>
        <fullName evidence="2">Lcl C-terminal domain-containing protein</fullName>
    </recommendedName>
</protein>
<dbReference type="OrthoDB" id="9793251at2"/>